<dbReference type="PIRSF" id="PIRSF018494">
    <property type="entry name" value="PBSX_VPQ"/>
    <property type="match status" value="1"/>
</dbReference>
<evidence type="ECO:0000256" key="1">
    <source>
        <dbReference type="ARBA" id="ARBA00006799"/>
    </source>
</evidence>
<gene>
    <name evidence="2" type="ORF">KHX94_12315</name>
</gene>
<proteinExistence type="inferred from homology"/>
<dbReference type="Pfam" id="PF04860">
    <property type="entry name" value="Phage_portal"/>
    <property type="match status" value="1"/>
</dbReference>
<dbReference type="InterPro" id="IPR006430">
    <property type="entry name" value="Phage_portal_PBSX"/>
</dbReference>
<evidence type="ECO:0000313" key="2">
    <source>
        <dbReference type="EMBL" id="QVK22211.1"/>
    </source>
</evidence>
<reference evidence="2 3" key="1">
    <citation type="journal article" date="2012" name="Int. J. Syst. Evol. Microbiol.">
        <title>Shewanella dokdonensis sp. nov., isolated from seawater.</title>
        <authorList>
            <person name="Sung H.R."/>
            <person name="Yoon J.H."/>
            <person name="Ghim S.Y."/>
        </authorList>
    </citation>
    <scope>NUCLEOTIDE SEQUENCE [LARGE SCALE GENOMIC DNA]</scope>
    <source>
        <strain evidence="2 3">DSM 23626</strain>
    </source>
</reference>
<name>A0ABX8DBV4_9GAMM</name>
<accession>A0ABX8DBV4</accession>
<dbReference type="NCBIfam" id="TIGR01540">
    <property type="entry name" value="portal_PBSX"/>
    <property type="match status" value="1"/>
</dbReference>
<dbReference type="EMBL" id="CP074572">
    <property type="protein sequence ID" value="QVK22211.1"/>
    <property type="molecule type" value="Genomic_DNA"/>
</dbReference>
<comment type="similarity">
    <text evidence="1">Belongs to the phage portal family. PBSX subfamily.</text>
</comment>
<dbReference type="InterPro" id="IPR006944">
    <property type="entry name" value="Phage/GTA_portal"/>
</dbReference>
<protein>
    <submittedName>
        <fullName evidence="2">Phage portal protein</fullName>
    </submittedName>
</protein>
<evidence type="ECO:0000313" key="3">
    <source>
        <dbReference type="Proteomes" id="UP000676428"/>
    </source>
</evidence>
<dbReference type="RefSeq" id="WP_213680868.1">
    <property type="nucleotide sequence ID" value="NZ_CP074572.1"/>
</dbReference>
<keyword evidence="3" id="KW-1185">Reference proteome</keyword>
<sequence length="337" mass="37934">MSNDTLETTEPNHRIEVFTFGEPMPVLSQREIFDYLEAMSNGKWYEPPLSMNGLARIYRAAVHHASAIQVKRNILKACFIPHPKLSLHEFTKLVMDLLIFANAYLQRIPNRTGGTASYQVSPAKYTRVGVKPNQYWWVPNLADELAFQPHELFHLMEADINQEIYGVPDYVASMNSSLLNESATLFRRRYYENGSHAGFILYLTDANVNNQDVDALRKSLKESKGPGNFRNLFLHSPGGNKDGMKLIPVAEVAAKDEFLSIKNVSRDDQLGAHRVPPQLMGIMPNNTGGFGDVEKAAKVFDANELECIRQNLLSINDWAGEEIIRFKAFSLVASVSD</sequence>
<dbReference type="Proteomes" id="UP000676428">
    <property type="component" value="Chromosome"/>
</dbReference>
<organism evidence="2 3">
    <name type="scientific">Shewanella dokdonensis</name>
    <dbReference type="NCBI Taxonomy" id="712036"/>
    <lineage>
        <taxon>Bacteria</taxon>
        <taxon>Pseudomonadati</taxon>
        <taxon>Pseudomonadota</taxon>
        <taxon>Gammaproteobacteria</taxon>
        <taxon>Alteromonadales</taxon>
        <taxon>Shewanellaceae</taxon>
        <taxon>Shewanella</taxon>
    </lineage>
</organism>
<dbReference type="InterPro" id="IPR030935">
    <property type="entry name" value="PBSX_Proteobac"/>
</dbReference>